<evidence type="ECO:0000313" key="1">
    <source>
        <dbReference type="EMBL" id="STN83155.1"/>
    </source>
</evidence>
<dbReference type="AlphaFoldDB" id="A0A377FBB5"/>
<accession>A0A377FBB5</accession>
<name>A0A377FBB5_ECOLX</name>
<protein>
    <submittedName>
        <fullName evidence="1">Lipoprotein</fullName>
    </submittedName>
</protein>
<reference evidence="1 2" key="1">
    <citation type="submission" date="2018-06" db="EMBL/GenBank/DDBJ databases">
        <authorList>
            <consortium name="Pathogen Informatics"/>
            <person name="Doyle S."/>
        </authorList>
    </citation>
    <scope>NUCLEOTIDE SEQUENCE [LARGE SCALE GENOMIC DNA]</scope>
    <source>
        <strain evidence="1 2">NCTC9706</strain>
    </source>
</reference>
<proteinExistence type="predicted"/>
<keyword evidence="1" id="KW-0449">Lipoprotein</keyword>
<sequence length="106" mass="12368">MQRKVWETALRQGWQEGRQNADLTLEANQKTLTRDYRGMMLYSLLWRQGMITRPDVSDQMQTVTGDGKKLVTGDRVRRLKNHAEFNLQKSHWRPLIGTEGGSDEYS</sequence>
<dbReference type="EMBL" id="UGGJ01000002">
    <property type="protein sequence ID" value="STN83155.1"/>
    <property type="molecule type" value="Genomic_DNA"/>
</dbReference>
<evidence type="ECO:0000313" key="2">
    <source>
        <dbReference type="Proteomes" id="UP000254460"/>
    </source>
</evidence>
<gene>
    <name evidence="1" type="ORF">NCTC9706_00089</name>
</gene>
<dbReference type="InterPro" id="IPR031618">
    <property type="entry name" value="T4SS_TraI"/>
</dbReference>
<dbReference type="Proteomes" id="UP000254460">
    <property type="component" value="Unassembled WGS sequence"/>
</dbReference>
<organism evidence="1 2">
    <name type="scientific">Escherichia coli</name>
    <dbReference type="NCBI Taxonomy" id="562"/>
    <lineage>
        <taxon>Bacteria</taxon>
        <taxon>Pseudomonadati</taxon>
        <taxon>Pseudomonadota</taxon>
        <taxon>Gammaproteobacteria</taxon>
        <taxon>Enterobacterales</taxon>
        <taxon>Enterobacteriaceae</taxon>
        <taxon>Escherichia</taxon>
    </lineage>
</organism>
<dbReference type="Pfam" id="PF16932">
    <property type="entry name" value="T4SS_TraI"/>
    <property type="match status" value="1"/>
</dbReference>